<gene>
    <name evidence="2" type="ORF">HUG12_10915</name>
</gene>
<sequence>MQVPNVGIDALQQVAGLLATILGTFLGAMATLFLQRVLPNRFKLKLRYYAGYIDKRLFNGDFTISTKLVRSYTVEEDVELYELSNELWERFRTQATGMNDHFEFTRDRGGTSYDVDVRLFHEPGSDSPEISLESHDMTDIEPDGGTERYVNSIRIEVDSRLPYSGLKNKLFRAYDLLRDVESEVPVETEGGTYSLSCETGEPPVISGMLSEMNFSNIKAFDGTLEFEYNEEEVKVRNYEEGEVDEVIETVYKMATLFG</sequence>
<protein>
    <submittedName>
        <fullName evidence="2">Uncharacterized protein</fullName>
    </submittedName>
</protein>
<keyword evidence="1" id="KW-0812">Transmembrane</keyword>
<accession>A0A7D5LAP0</accession>
<dbReference type="KEGG" id="halu:HUG12_10915"/>
<keyword evidence="1" id="KW-0472">Membrane</keyword>
<evidence type="ECO:0000313" key="3">
    <source>
        <dbReference type="Proteomes" id="UP000509626"/>
    </source>
</evidence>
<dbReference type="AlphaFoldDB" id="A0A7D5LAP0"/>
<dbReference type="GeneID" id="56037976"/>
<evidence type="ECO:0000313" key="2">
    <source>
        <dbReference type="EMBL" id="QLG62213.1"/>
    </source>
</evidence>
<feature type="transmembrane region" description="Helical" evidence="1">
    <location>
        <begin position="14"/>
        <end position="34"/>
    </location>
</feature>
<evidence type="ECO:0000256" key="1">
    <source>
        <dbReference type="SAM" id="Phobius"/>
    </source>
</evidence>
<keyword evidence="3" id="KW-1185">Reference proteome</keyword>
<dbReference type="RefSeq" id="WP_179268798.1">
    <property type="nucleotide sequence ID" value="NZ_CP058579.1"/>
</dbReference>
<dbReference type="EMBL" id="CP058579">
    <property type="protein sequence ID" value="QLG62213.1"/>
    <property type="molecule type" value="Genomic_DNA"/>
</dbReference>
<name>A0A7D5LAP0_9EURY</name>
<reference evidence="2 3" key="1">
    <citation type="submission" date="2020-06" db="EMBL/GenBank/DDBJ databases">
        <title>NJ-3-1, isolated from saline soil.</title>
        <authorList>
            <person name="Cui H.L."/>
            <person name="Shi X."/>
        </authorList>
    </citation>
    <scope>NUCLEOTIDE SEQUENCE [LARGE SCALE GENOMIC DNA]</scope>
    <source>
        <strain evidence="2 3">NJ-3-1</strain>
    </source>
</reference>
<organism evidence="2 3">
    <name type="scientific">Halorarum salinum</name>
    <dbReference type="NCBI Taxonomy" id="2743089"/>
    <lineage>
        <taxon>Archaea</taxon>
        <taxon>Methanobacteriati</taxon>
        <taxon>Methanobacteriota</taxon>
        <taxon>Stenosarchaea group</taxon>
        <taxon>Halobacteria</taxon>
        <taxon>Halobacteriales</taxon>
        <taxon>Haloferacaceae</taxon>
        <taxon>Halorarum</taxon>
    </lineage>
</organism>
<proteinExistence type="predicted"/>
<keyword evidence="1" id="KW-1133">Transmembrane helix</keyword>
<dbReference type="Proteomes" id="UP000509626">
    <property type="component" value="Chromosome"/>
</dbReference>